<dbReference type="EMBL" id="JAVRJZ010000003">
    <property type="protein sequence ID" value="KAK2725136.1"/>
    <property type="molecule type" value="Genomic_DNA"/>
</dbReference>
<evidence type="ECO:0000259" key="9">
    <source>
        <dbReference type="PROSITE" id="PS50006"/>
    </source>
</evidence>
<gene>
    <name evidence="11" type="ORF">QYM36_001549</name>
</gene>
<reference evidence="11" key="1">
    <citation type="submission" date="2023-07" db="EMBL/GenBank/DDBJ databases">
        <title>Chromosome-level genome assembly of Artemia franciscana.</title>
        <authorList>
            <person name="Jo E."/>
        </authorList>
    </citation>
    <scope>NUCLEOTIDE SEQUENCE</scope>
    <source>
        <tissue evidence="11">Whole body</tissue>
    </source>
</reference>
<dbReference type="PROSITE" id="PS50089">
    <property type="entry name" value="ZF_RING_2"/>
    <property type="match status" value="1"/>
</dbReference>
<comment type="caution">
    <text evidence="11">The sequence shown here is derived from an EMBL/GenBank/DDBJ whole genome shotgun (WGS) entry which is preliminary data.</text>
</comment>
<dbReference type="Pfam" id="PF00498">
    <property type="entry name" value="FHA"/>
    <property type="match status" value="1"/>
</dbReference>
<evidence type="ECO:0000313" key="12">
    <source>
        <dbReference type="Proteomes" id="UP001187531"/>
    </source>
</evidence>
<dbReference type="InterPro" id="IPR047126">
    <property type="entry name" value="RNF141-like"/>
</dbReference>
<proteinExistence type="inferred from homology"/>
<dbReference type="PROSITE" id="PS00518">
    <property type="entry name" value="ZF_RING_1"/>
    <property type="match status" value="1"/>
</dbReference>
<accession>A0AA88IEE4</accession>
<dbReference type="PROSITE" id="PS50006">
    <property type="entry name" value="FHA_DOMAIN"/>
    <property type="match status" value="1"/>
</dbReference>
<evidence type="ECO:0000256" key="5">
    <source>
        <dbReference type="ARBA" id="ARBA00022833"/>
    </source>
</evidence>
<comment type="similarity">
    <text evidence="1">Belongs to the CHFR family.</text>
</comment>
<dbReference type="SMART" id="SM00184">
    <property type="entry name" value="RING"/>
    <property type="match status" value="1"/>
</dbReference>
<protein>
    <recommendedName>
        <fullName evidence="2">E3 ubiquitin-protein ligase CHFR</fullName>
    </recommendedName>
</protein>
<evidence type="ECO:0000256" key="8">
    <source>
        <dbReference type="SAM" id="MobiDB-lite"/>
    </source>
</evidence>
<evidence type="ECO:0000256" key="6">
    <source>
        <dbReference type="PROSITE-ProRule" id="PRU00175"/>
    </source>
</evidence>
<dbReference type="Pfam" id="PF13639">
    <property type="entry name" value="zf-RING_2"/>
    <property type="match status" value="1"/>
</dbReference>
<dbReference type="GO" id="GO:0008270">
    <property type="term" value="F:zinc ion binding"/>
    <property type="evidence" value="ECO:0007669"/>
    <property type="project" value="UniProtKB-KW"/>
</dbReference>
<keyword evidence="12" id="KW-1185">Reference proteome</keyword>
<evidence type="ECO:0000313" key="11">
    <source>
        <dbReference type="EMBL" id="KAK2725136.1"/>
    </source>
</evidence>
<evidence type="ECO:0000256" key="7">
    <source>
        <dbReference type="SAM" id="Coils"/>
    </source>
</evidence>
<dbReference type="AlphaFoldDB" id="A0AA88IEE4"/>
<keyword evidence="5" id="KW-0862">Zinc</keyword>
<evidence type="ECO:0000256" key="4">
    <source>
        <dbReference type="ARBA" id="ARBA00022771"/>
    </source>
</evidence>
<organism evidence="11 12">
    <name type="scientific">Artemia franciscana</name>
    <name type="common">Brine shrimp</name>
    <name type="synonym">Artemia sanfranciscana</name>
    <dbReference type="NCBI Taxonomy" id="6661"/>
    <lineage>
        <taxon>Eukaryota</taxon>
        <taxon>Metazoa</taxon>
        <taxon>Ecdysozoa</taxon>
        <taxon>Arthropoda</taxon>
        <taxon>Crustacea</taxon>
        <taxon>Branchiopoda</taxon>
        <taxon>Anostraca</taxon>
        <taxon>Artemiidae</taxon>
        <taxon>Artemia</taxon>
    </lineage>
</organism>
<feature type="compositionally biased region" description="Low complexity" evidence="8">
    <location>
        <begin position="449"/>
        <end position="466"/>
    </location>
</feature>
<sequence length="529" mass="60003">MATIEYLGRSKICPELATIGRDLKATIHIADISVSREHAIIRKVDGCWALVDKSMNGCEVNARVTSKGDVFDLPTESTSVILIKGSNEDHRILFHPKSVHHSFSKEPPAKKRKFLESNLDIPGKIHESESQMLLKQVALEDTLKDKSFEQSVLETKSAERKKFYELEIGKLNDEYTAKISSLTERIQQGEKLQEEKDELIKTYNEEKEKLEKTKEEERKIQEGKLEIAKCEITKLIEEKNKIEQEHLAQVEELKQMLENKEKAYEEKISELTEKLEKEKKLETAEVIILGPEAISVTPDPCHEVVVLTSDEPSSSGICTQSTQQKSKAELLEELRQEKEAREKLEASMKRHIECLDSELSCSICSEPVKLPCLHTFCQTCILQWERNQRDCPMCRAKYTTVGRADSLLVCCIEKLIESTYTQDEKLKRAELVAARVELEKQLLPSTSDSGQTRGSRGRNSGQRGRGIPAIQPAHIRVGTMPTTIVQPASPHQVLRLTRMPGQHSWAVATNGRVITVRTTRGGQRPPWRF</sequence>
<evidence type="ECO:0000256" key="2">
    <source>
        <dbReference type="ARBA" id="ARBA00017908"/>
    </source>
</evidence>
<dbReference type="InterPro" id="IPR008984">
    <property type="entry name" value="SMAD_FHA_dom_sf"/>
</dbReference>
<name>A0AA88IEE4_ARTSF</name>
<dbReference type="Proteomes" id="UP001187531">
    <property type="component" value="Unassembled WGS sequence"/>
</dbReference>
<evidence type="ECO:0000256" key="1">
    <source>
        <dbReference type="ARBA" id="ARBA00005797"/>
    </source>
</evidence>
<feature type="domain" description="RING-type" evidence="10">
    <location>
        <begin position="361"/>
        <end position="395"/>
    </location>
</feature>
<dbReference type="PANTHER" id="PTHR12109">
    <property type="entry name" value="RING FINGER PROTEIN 141-RELATED"/>
    <property type="match status" value="1"/>
</dbReference>
<dbReference type="InterPro" id="IPR001841">
    <property type="entry name" value="Znf_RING"/>
</dbReference>
<dbReference type="Gene3D" id="3.30.40.10">
    <property type="entry name" value="Zinc/RING finger domain, C3HC4 (zinc finger)"/>
    <property type="match status" value="1"/>
</dbReference>
<dbReference type="SUPFAM" id="SSF57850">
    <property type="entry name" value="RING/U-box"/>
    <property type="match status" value="1"/>
</dbReference>
<keyword evidence="3" id="KW-0479">Metal-binding</keyword>
<evidence type="ECO:0000259" key="10">
    <source>
        <dbReference type="PROSITE" id="PS50089"/>
    </source>
</evidence>
<evidence type="ECO:0000256" key="3">
    <source>
        <dbReference type="ARBA" id="ARBA00022723"/>
    </source>
</evidence>
<dbReference type="InterPro" id="IPR000253">
    <property type="entry name" value="FHA_dom"/>
</dbReference>
<dbReference type="InterPro" id="IPR013083">
    <property type="entry name" value="Znf_RING/FYVE/PHD"/>
</dbReference>
<dbReference type="InterPro" id="IPR017907">
    <property type="entry name" value="Znf_RING_CS"/>
</dbReference>
<feature type="region of interest" description="Disordered" evidence="8">
    <location>
        <begin position="443"/>
        <end position="469"/>
    </location>
</feature>
<dbReference type="SUPFAM" id="SSF49879">
    <property type="entry name" value="SMAD/FHA domain"/>
    <property type="match status" value="1"/>
</dbReference>
<keyword evidence="7" id="KW-0175">Coiled coil</keyword>
<feature type="domain" description="FHA" evidence="9">
    <location>
        <begin position="17"/>
        <end position="65"/>
    </location>
</feature>
<feature type="coiled-coil region" evidence="7">
    <location>
        <begin position="172"/>
        <end position="281"/>
    </location>
</feature>
<dbReference type="CDD" id="cd00060">
    <property type="entry name" value="FHA"/>
    <property type="match status" value="1"/>
</dbReference>
<dbReference type="Gene3D" id="2.60.200.20">
    <property type="match status" value="1"/>
</dbReference>
<dbReference type="SMART" id="SM00240">
    <property type="entry name" value="FHA"/>
    <property type="match status" value="1"/>
</dbReference>
<keyword evidence="4 6" id="KW-0863">Zinc-finger</keyword>